<keyword evidence="3" id="KW-0902">Two-component regulatory system</keyword>
<dbReference type="GO" id="GO:0016020">
    <property type="term" value="C:membrane"/>
    <property type="evidence" value="ECO:0007669"/>
    <property type="project" value="InterPro"/>
</dbReference>
<evidence type="ECO:0000313" key="7">
    <source>
        <dbReference type="Proteomes" id="UP000292373"/>
    </source>
</evidence>
<feature type="transmembrane region" description="Helical" evidence="4">
    <location>
        <begin position="17"/>
        <end position="36"/>
    </location>
</feature>
<evidence type="ECO:0000256" key="1">
    <source>
        <dbReference type="ARBA" id="ARBA00022679"/>
    </source>
</evidence>
<keyword evidence="4" id="KW-0472">Membrane</keyword>
<protein>
    <recommendedName>
        <fullName evidence="5">Signal transduction histidine kinase subgroup 3 dimerisation and phosphoacceptor domain-containing protein</fullName>
    </recommendedName>
</protein>
<feature type="transmembrane region" description="Helical" evidence="4">
    <location>
        <begin position="48"/>
        <end position="66"/>
    </location>
</feature>
<dbReference type="InterPro" id="IPR011712">
    <property type="entry name" value="Sig_transdc_His_kin_sub3_dim/P"/>
</dbReference>
<dbReference type="PANTHER" id="PTHR24421">
    <property type="entry name" value="NITRATE/NITRITE SENSOR PROTEIN NARX-RELATED"/>
    <property type="match status" value="1"/>
</dbReference>
<dbReference type="InterPro" id="IPR050482">
    <property type="entry name" value="Sensor_HK_TwoCompSys"/>
</dbReference>
<sequence length="212" mass="23246">MVNDASPQGTRLGRLRLIGLAAPPFFVSGLVCLHPALTAGFDSERAHLVLSAVLILSAAVFGWTMFRSLGRAHDAALEAERLSAALLERDRIARELHDSLAQVLGVAHLRLRAVEARPSVAADERTRADVADLADLCREAHRDVREAIHGLKDAQRSDRSLLDHLEDYIRVFSRTSGVPTTLEACTERELALPPNAEVQVIRVIQEALTNIR</sequence>
<dbReference type="EMBL" id="SDMQ01000012">
    <property type="protein sequence ID" value="TBT83340.1"/>
    <property type="molecule type" value="Genomic_DNA"/>
</dbReference>
<dbReference type="GO" id="GO:0000155">
    <property type="term" value="F:phosphorelay sensor kinase activity"/>
    <property type="evidence" value="ECO:0007669"/>
    <property type="project" value="InterPro"/>
</dbReference>
<dbReference type="Pfam" id="PF07730">
    <property type="entry name" value="HisKA_3"/>
    <property type="match status" value="1"/>
</dbReference>
<dbReference type="OrthoDB" id="144293at2"/>
<evidence type="ECO:0000313" key="6">
    <source>
        <dbReference type="EMBL" id="TBT83340.1"/>
    </source>
</evidence>
<comment type="caution">
    <text evidence="6">The sequence shown here is derived from an EMBL/GenBank/DDBJ whole genome shotgun (WGS) entry which is preliminary data.</text>
</comment>
<accession>A0A4Q9KDT4</accession>
<evidence type="ECO:0000256" key="4">
    <source>
        <dbReference type="SAM" id="Phobius"/>
    </source>
</evidence>
<dbReference type="Gene3D" id="6.10.250.2870">
    <property type="match status" value="1"/>
</dbReference>
<keyword evidence="4" id="KW-0812">Transmembrane</keyword>
<dbReference type="GO" id="GO:0046983">
    <property type="term" value="F:protein dimerization activity"/>
    <property type="evidence" value="ECO:0007669"/>
    <property type="project" value="InterPro"/>
</dbReference>
<reference evidence="6 7" key="1">
    <citation type="submission" date="2019-01" db="EMBL/GenBank/DDBJ databases">
        <title>Lactibacter flavus gen. nov., sp. nov., a novel bacterium of the family Propionibacteriaceae isolated from raw milk and dairy products.</title>
        <authorList>
            <person name="Huptas C."/>
            <person name="Wenning M."/>
            <person name="Breitenwieser F."/>
            <person name="Doll E."/>
            <person name="Von Neubeck M."/>
            <person name="Busse H.-J."/>
            <person name="Scherer S."/>
        </authorList>
    </citation>
    <scope>NUCLEOTIDE SEQUENCE [LARGE SCALE GENOMIC DNA]</scope>
    <source>
        <strain evidence="6 7">KCTC 33808</strain>
    </source>
</reference>
<feature type="domain" description="Signal transduction histidine kinase subgroup 3 dimerisation and phosphoacceptor" evidence="5">
    <location>
        <begin position="88"/>
        <end position="154"/>
    </location>
</feature>
<dbReference type="RefSeq" id="WP_131169155.1">
    <property type="nucleotide sequence ID" value="NZ_SDMQ01000012.1"/>
</dbReference>
<organism evidence="6 7">
    <name type="scientific">Propioniciclava sinopodophylli</name>
    <dbReference type="NCBI Taxonomy" id="1837344"/>
    <lineage>
        <taxon>Bacteria</taxon>
        <taxon>Bacillati</taxon>
        <taxon>Actinomycetota</taxon>
        <taxon>Actinomycetes</taxon>
        <taxon>Propionibacteriales</taxon>
        <taxon>Propionibacteriaceae</taxon>
        <taxon>Propioniciclava</taxon>
    </lineage>
</organism>
<gene>
    <name evidence="6" type="ORF">ET989_11665</name>
</gene>
<keyword evidence="7" id="KW-1185">Reference proteome</keyword>
<dbReference type="Proteomes" id="UP000292373">
    <property type="component" value="Unassembled WGS sequence"/>
</dbReference>
<dbReference type="AlphaFoldDB" id="A0A4Q9KDT4"/>
<proteinExistence type="predicted"/>
<name>A0A4Q9KDT4_9ACTN</name>
<keyword evidence="4" id="KW-1133">Transmembrane helix</keyword>
<evidence type="ECO:0000256" key="3">
    <source>
        <dbReference type="ARBA" id="ARBA00023012"/>
    </source>
</evidence>
<evidence type="ECO:0000259" key="5">
    <source>
        <dbReference type="Pfam" id="PF07730"/>
    </source>
</evidence>
<evidence type="ECO:0000256" key="2">
    <source>
        <dbReference type="ARBA" id="ARBA00022777"/>
    </source>
</evidence>
<keyword evidence="2" id="KW-0418">Kinase</keyword>
<keyword evidence="1" id="KW-0808">Transferase</keyword>